<dbReference type="PANTHER" id="PTHR34236:SF1">
    <property type="entry name" value="DIMETHYL SULFOXIDE REDUCTASE TRANSCRIPTIONAL ACTIVATOR"/>
    <property type="match status" value="1"/>
</dbReference>
<evidence type="ECO:0000256" key="1">
    <source>
        <dbReference type="ARBA" id="ARBA00023015"/>
    </source>
</evidence>
<dbReference type="InterPro" id="IPR056531">
    <property type="entry name" value="HVO_A0563_N"/>
</dbReference>
<keyword evidence="1" id="KW-0805">Transcription regulation</keyword>
<feature type="domain" description="HVO-A0563 N-terminal" evidence="4">
    <location>
        <begin position="3"/>
        <end position="146"/>
    </location>
</feature>
<evidence type="ECO:0000313" key="5">
    <source>
        <dbReference type="EMBL" id="UPV75861.1"/>
    </source>
</evidence>
<evidence type="ECO:0000259" key="4">
    <source>
        <dbReference type="Pfam" id="PF24280"/>
    </source>
</evidence>
<proteinExistence type="predicted"/>
<protein>
    <submittedName>
        <fullName evidence="5">Helix-turn-helix domain-containing protein</fullName>
    </submittedName>
</protein>
<keyword evidence="2" id="KW-0804">Transcription</keyword>
<evidence type="ECO:0000256" key="2">
    <source>
        <dbReference type="ARBA" id="ARBA00023163"/>
    </source>
</evidence>
<accession>A0A8U0HYU1</accession>
<dbReference type="Pfam" id="PF04967">
    <property type="entry name" value="HTH_10"/>
    <property type="match status" value="1"/>
</dbReference>
<dbReference type="InterPro" id="IPR007050">
    <property type="entry name" value="HTH_bacterioopsin"/>
</dbReference>
<dbReference type="Proteomes" id="UP000830729">
    <property type="component" value="Chromosome"/>
</dbReference>
<feature type="domain" description="HTH bat-type" evidence="3">
    <location>
        <begin position="156"/>
        <end position="206"/>
    </location>
</feature>
<dbReference type="Gene3D" id="1.10.10.10">
    <property type="entry name" value="Winged helix-like DNA-binding domain superfamily/Winged helix DNA-binding domain"/>
    <property type="match status" value="1"/>
</dbReference>
<evidence type="ECO:0000313" key="6">
    <source>
        <dbReference type="Proteomes" id="UP000830729"/>
    </source>
</evidence>
<reference evidence="5 6" key="1">
    <citation type="submission" date="2022-04" db="EMBL/GenBank/DDBJ databases">
        <title>Diverse halophilic archaea isolated from saline environments.</title>
        <authorList>
            <person name="Cui H.-L."/>
        </authorList>
    </citation>
    <scope>NUCLEOTIDE SEQUENCE [LARGE SCALE GENOMIC DNA]</scope>
    <source>
        <strain evidence="5 6">XZYJT49</strain>
    </source>
</reference>
<dbReference type="Pfam" id="PF24280">
    <property type="entry name" value="HVO_A0563_N"/>
    <property type="match status" value="1"/>
</dbReference>
<dbReference type="SUPFAM" id="SSF88659">
    <property type="entry name" value="Sigma3 and sigma4 domains of RNA polymerase sigma factors"/>
    <property type="match status" value="1"/>
</dbReference>
<keyword evidence="6" id="KW-1185">Reference proteome</keyword>
<dbReference type="RefSeq" id="WP_248651898.1">
    <property type="nucleotide sequence ID" value="NZ_CP096659.1"/>
</dbReference>
<sequence>MHEAVLGIEHPGAYAAATAGTDTTVELWCNDHCDLLHVGGEGGAAVVAHVEDAVGVRERIAEGDERLLITDECLKAREDDPIEATLAAHDCLLVPPLRYAEGRKWCRVLALDSANLTAFYRDVAAEFPVVVESKREVASVRADRPLLTLDSALPDLSPRQREALVTAVEMGYYRIPRDATTAEIADELGVERRTVEEHLRRAENKAVAGLAQYL</sequence>
<name>A0A8U0HYU1_9EURY</name>
<evidence type="ECO:0000259" key="3">
    <source>
        <dbReference type="Pfam" id="PF04967"/>
    </source>
</evidence>
<dbReference type="KEGG" id="halx:M0R89_07315"/>
<organism evidence="5 6">
    <name type="scientific">Halorussus limi</name>
    <dbReference type="NCBI Taxonomy" id="2938695"/>
    <lineage>
        <taxon>Archaea</taxon>
        <taxon>Methanobacteriati</taxon>
        <taxon>Methanobacteriota</taxon>
        <taxon>Stenosarchaea group</taxon>
        <taxon>Halobacteria</taxon>
        <taxon>Halobacteriales</taxon>
        <taxon>Haladaptataceae</taxon>
        <taxon>Halorussus</taxon>
    </lineage>
</organism>
<dbReference type="InterPro" id="IPR013324">
    <property type="entry name" value="RNA_pol_sigma_r3/r4-like"/>
</dbReference>
<dbReference type="AlphaFoldDB" id="A0A8U0HYU1"/>
<gene>
    <name evidence="5" type="ORF">M0R89_07315</name>
</gene>
<dbReference type="EMBL" id="CP096659">
    <property type="protein sequence ID" value="UPV75861.1"/>
    <property type="molecule type" value="Genomic_DNA"/>
</dbReference>
<dbReference type="PANTHER" id="PTHR34236">
    <property type="entry name" value="DIMETHYL SULFOXIDE REDUCTASE TRANSCRIPTIONAL ACTIVATOR"/>
    <property type="match status" value="1"/>
</dbReference>
<dbReference type="InterPro" id="IPR036388">
    <property type="entry name" value="WH-like_DNA-bd_sf"/>
</dbReference>
<dbReference type="GeneID" id="72184996"/>